<evidence type="ECO:0000313" key="6">
    <source>
        <dbReference type="Ensembl" id="ENSSAUP00010010731.1"/>
    </source>
</evidence>
<protein>
    <recommendedName>
        <fullName evidence="5">Ig-like domain-containing protein</fullName>
    </recommendedName>
</protein>
<dbReference type="Ensembl" id="ENSSAUT00010011396.1">
    <property type="protein sequence ID" value="ENSSAUP00010010731.1"/>
    <property type="gene ID" value="ENSSAUG00010005181.1"/>
</dbReference>
<feature type="transmembrane region" description="Helical" evidence="4">
    <location>
        <begin position="239"/>
        <end position="262"/>
    </location>
</feature>
<dbReference type="PROSITE" id="PS50835">
    <property type="entry name" value="IG_LIKE"/>
    <property type="match status" value="1"/>
</dbReference>
<dbReference type="OMA" id="CKYPREN"/>
<evidence type="ECO:0000256" key="1">
    <source>
        <dbReference type="ARBA" id="ARBA00004370"/>
    </source>
</evidence>
<dbReference type="InParanoid" id="A0A671U8R4"/>
<dbReference type="AlphaFoldDB" id="A0A671U8R4"/>
<dbReference type="InterPro" id="IPR007110">
    <property type="entry name" value="Ig-like_dom"/>
</dbReference>
<dbReference type="InterPro" id="IPR050671">
    <property type="entry name" value="CD300_family_receptors"/>
</dbReference>
<dbReference type="GO" id="GO:0004888">
    <property type="term" value="F:transmembrane signaling receptor activity"/>
    <property type="evidence" value="ECO:0007669"/>
    <property type="project" value="TreeGrafter"/>
</dbReference>
<name>A0A671U8R4_SPAAU</name>
<evidence type="ECO:0000259" key="5">
    <source>
        <dbReference type="PROSITE" id="PS50835"/>
    </source>
</evidence>
<dbReference type="PANTHER" id="PTHR11860">
    <property type="entry name" value="POLYMERIC-IMMUNOGLOBULIN RECEPTOR"/>
    <property type="match status" value="1"/>
</dbReference>
<evidence type="ECO:0000256" key="4">
    <source>
        <dbReference type="SAM" id="Phobius"/>
    </source>
</evidence>
<proteinExistence type="predicted"/>
<dbReference type="Gene3D" id="2.60.40.10">
    <property type="entry name" value="Immunoglobulins"/>
    <property type="match status" value="2"/>
</dbReference>
<keyword evidence="4" id="KW-1133">Transmembrane helix</keyword>
<organism evidence="6 7">
    <name type="scientific">Sparus aurata</name>
    <name type="common">Gilthead sea bream</name>
    <dbReference type="NCBI Taxonomy" id="8175"/>
    <lineage>
        <taxon>Eukaryota</taxon>
        <taxon>Metazoa</taxon>
        <taxon>Chordata</taxon>
        <taxon>Craniata</taxon>
        <taxon>Vertebrata</taxon>
        <taxon>Euteleostomi</taxon>
        <taxon>Actinopterygii</taxon>
        <taxon>Neopterygii</taxon>
        <taxon>Teleostei</taxon>
        <taxon>Neoteleostei</taxon>
        <taxon>Acanthomorphata</taxon>
        <taxon>Eupercaria</taxon>
        <taxon>Spariformes</taxon>
        <taxon>Sparidae</taxon>
        <taxon>Sparus</taxon>
    </lineage>
</organism>
<dbReference type="GO" id="GO:0005886">
    <property type="term" value="C:plasma membrane"/>
    <property type="evidence" value="ECO:0007669"/>
    <property type="project" value="TreeGrafter"/>
</dbReference>
<evidence type="ECO:0000313" key="7">
    <source>
        <dbReference type="Proteomes" id="UP000472265"/>
    </source>
</evidence>
<dbReference type="InterPro" id="IPR003599">
    <property type="entry name" value="Ig_sub"/>
</dbReference>
<dbReference type="InterPro" id="IPR036179">
    <property type="entry name" value="Ig-like_dom_sf"/>
</dbReference>
<comment type="subcellular location">
    <subcellularLocation>
        <location evidence="1">Membrane</location>
    </subcellularLocation>
</comment>
<keyword evidence="3 4" id="KW-0472">Membrane</keyword>
<keyword evidence="7" id="KW-1185">Reference proteome</keyword>
<dbReference type="SMART" id="SM00409">
    <property type="entry name" value="IG"/>
    <property type="match status" value="2"/>
</dbReference>
<dbReference type="PANTHER" id="PTHR11860:SF118">
    <property type="entry name" value="CMRF35-LIKE MOLECULE 3-RELATED"/>
    <property type="match status" value="1"/>
</dbReference>
<dbReference type="InterPro" id="IPR013106">
    <property type="entry name" value="Ig_V-set"/>
</dbReference>
<dbReference type="GeneTree" id="ENSGT00720000109813"/>
<dbReference type="SUPFAM" id="SSF48726">
    <property type="entry name" value="Immunoglobulin"/>
    <property type="match status" value="2"/>
</dbReference>
<dbReference type="InterPro" id="IPR013783">
    <property type="entry name" value="Ig-like_fold"/>
</dbReference>
<evidence type="ECO:0000256" key="2">
    <source>
        <dbReference type="ARBA" id="ARBA00022692"/>
    </source>
</evidence>
<reference evidence="6" key="3">
    <citation type="submission" date="2025-09" db="UniProtKB">
        <authorList>
            <consortium name="Ensembl"/>
        </authorList>
    </citation>
    <scope>IDENTIFICATION</scope>
</reference>
<reference evidence="6" key="1">
    <citation type="submission" date="2021-04" db="EMBL/GenBank/DDBJ databases">
        <authorList>
            <consortium name="Wellcome Sanger Institute Data Sharing"/>
        </authorList>
    </citation>
    <scope>NUCLEOTIDE SEQUENCE [LARGE SCALE GENOMIC DNA]</scope>
</reference>
<dbReference type="Pfam" id="PF07686">
    <property type="entry name" value="V-set"/>
    <property type="match status" value="2"/>
</dbReference>
<accession>A0A671U8R4</accession>
<sequence>MFVCQAPFIHEDPTKTDITCDYPVNDMLNDMLFFCKENGFTCEDIFTTKSSPKSNERFTLKETKRGLTISISHVSPSDAGVYWCGVERKRYRAALGQIQLEVKDGCMGPFDQTAYTAAKTTITCHYPGEKNKSSVKFFCKNKKLICEDILSTQSSSKSNGKFTLTETSSGFSISISNVSKGDAGVYWCGAETSNGRYRAALRSIQLKVEGESLTAETFCFTHTSGHFLCSVVYLAGGSYVLITVTVSVAVLLLFVLILIFIYKSKRLLICSQNRKHKHVRQIKPHSPSCTDTVLFLHSSLKDYIYAEIQEPVQNPDSGDAVNTVYATANCPTNPSASLHYSTITFKNCSKEAGGDELIVKPRSACEYSTVNYSVSSVYSTVNNPSVASQDPLYSAVTNKQ</sequence>
<dbReference type="Proteomes" id="UP000472265">
    <property type="component" value="Chromosome 6"/>
</dbReference>
<reference evidence="6" key="2">
    <citation type="submission" date="2025-08" db="UniProtKB">
        <authorList>
            <consortium name="Ensembl"/>
        </authorList>
    </citation>
    <scope>IDENTIFICATION</scope>
</reference>
<evidence type="ECO:0000256" key="3">
    <source>
        <dbReference type="ARBA" id="ARBA00023136"/>
    </source>
</evidence>
<keyword evidence="2 4" id="KW-0812">Transmembrane</keyword>
<feature type="domain" description="Ig-like" evidence="5">
    <location>
        <begin position="121"/>
        <end position="205"/>
    </location>
</feature>